<evidence type="ECO:0000313" key="3">
    <source>
        <dbReference type="Proteomes" id="UP000831195"/>
    </source>
</evidence>
<protein>
    <submittedName>
        <fullName evidence="2">ODV-E66</fullName>
    </submittedName>
</protein>
<name>A0AAE9BZU6_9VIRU</name>
<keyword evidence="1" id="KW-1133">Transmembrane helix</keyword>
<organism evidence="2 3">
    <name type="scientific">Crangon crangon nudivirus</name>
    <dbReference type="NCBI Taxonomy" id="2880838"/>
    <lineage>
        <taxon>Viruses</taxon>
        <taxon>Viruses incertae sedis</taxon>
        <taxon>Naldaviricetes</taxon>
        <taxon>Lefavirales</taxon>
        <taxon>Nudiviridae</taxon>
        <taxon>Gammanudivirus</taxon>
        <taxon>Gammanudivirus cracrangonis</taxon>
    </lineage>
</organism>
<proteinExistence type="predicted"/>
<evidence type="ECO:0000256" key="1">
    <source>
        <dbReference type="SAM" id="Phobius"/>
    </source>
</evidence>
<reference evidence="2" key="1">
    <citation type="journal article" date="2021" name="Viruses">
        <title>Identification and Full Characterisation of Two Novel Crustacean Infecting Members of the Family Nudiviridae Provides Support for Two Subfamilies.</title>
        <authorList>
            <person name="Bateman K.S."/>
            <person name="Kerr R."/>
            <person name="Stentiford G.D."/>
            <person name="Bean T.P."/>
            <person name="Hooper C."/>
            <person name="Van Eynde B."/>
            <person name="Delbare D."/>
            <person name="Bojko J."/>
            <person name="Christiaens O."/>
            <person name="Taning C.N.T."/>
            <person name="Smagghe G."/>
            <person name="van Oers M.M."/>
            <person name="van Aerle R."/>
        </authorList>
    </citation>
    <scope>NUCLEOTIDE SEQUENCE</scope>
    <source>
        <strain evidence="2">AN1</strain>
    </source>
</reference>
<evidence type="ECO:0000313" key="2">
    <source>
        <dbReference type="EMBL" id="UBZ25515.1"/>
    </source>
</evidence>
<keyword evidence="1" id="KW-0812">Transmembrane</keyword>
<accession>A0AAE9BZU6</accession>
<feature type="transmembrane region" description="Helical" evidence="1">
    <location>
        <begin position="33"/>
        <end position="53"/>
    </location>
</feature>
<sequence length="606" mass="71276">METLNLDRDFNTAHINTHKHAIRTVDGPQYTTGIIVCIFIICICVMGITYSIMKANAPKNRSDDDIFQYKDSQFKTPDFTGYDFDTYGKTKYNWHIDDDGLVEICHFWNESMGYYVTHNEKVPALEDWLQAVIAQLKLCPFWDDPDYNSEGDIAKLPWGRNWESFTIELTRTMCYYMLLRWHKIPISSLCAEAIKKIIRDPQYSLGWSRDKNNSAMMLLPWAKAYIFTGDLDRTHPAYIYAVEQYDLRPDTTIASNEDGLHIDWGYLARGGIYDYGGLEYLYDIYQDTRQVVDEVDEYKLYKYIDEVRARLLHPTIQASGGTLFTRKETLDTAVYGSVGTYTGTKELHPVQVIPSMIYLRYFTEDWQWCIRGVQKDICYYESDQWVSNMGLYAISDKSVYYKDTYSQKPKFPNLGFLCKKGVTELPEVKRTEATTQKHYPDVSDGRYNYVFTDHETYAIMLIQNKYELVDNTTSEHIILDIKRQLATFYIVSTDYGSNQLCSDGETMTPCVHKFRYTIDFAKRIISDAEEFTAMPTWLDMTEDIWDVHQFDNSAQMAIKSNEVYCYIPHKKEIMDYEVFERTYPVDEKDYKFKFDRDSNQYLRYYD</sequence>
<gene>
    <name evidence="2" type="ORF">CcNV_031</name>
</gene>
<keyword evidence="3" id="KW-1185">Reference proteome</keyword>
<dbReference type="InterPro" id="IPR008929">
    <property type="entry name" value="Chondroitin_lyas"/>
</dbReference>
<dbReference type="EMBL" id="MZ311577">
    <property type="protein sequence ID" value="UBZ25515.1"/>
    <property type="molecule type" value="Genomic_DNA"/>
</dbReference>
<keyword evidence="1" id="KW-0472">Membrane</keyword>
<dbReference type="Proteomes" id="UP000831195">
    <property type="component" value="Segment"/>
</dbReference>
<dbReference type="Gene3D" id="1.50.10.100">
    <property type="entry name" value="Chondroitin AC/alginate lyase"/>
    <property type="match status" value="1"/>
</dbReference>